<dbReference type="EMBL" id="CP031039">
    <property type="protein sequence ID" value="QDZ21680.1"/>
    <property type="molecule type" value="Genomic_DNA"/>
</dbReference>
<protein>
    <submittedName>
        <fullName evidence="1">Uncharacterized protein</fullName>
    </submittedName>
</protein>
<dbReference type="GO" id="GO:0003735">
    <property type="term" value="F:structural constituent of ribosome"/>
    <property type="evidence" value="ECO:0007669"/>
    <property type="project" value="InterPro"/>
</dbReference>
<gene>
    <name evidence="1" type="ORF">A3770_06p41980</name>
</gene>
<dbReference type="Proteomes" id="UP000316726">
    <property type="component" value="Chromosome 6"/>
</dbReference>
<reference evidence="1 2" key="1">
    <citation type="submission" date="2018-07" db="EMBL/GenBank/DDBJ databases">
        <title>The complete nuclear genome of the prasinophyte Chloropicon primus (CCMP1205).</title>
        <authorList>
            <person name="Pombert J.-F."/>
            <person name="Otis C."/>
            <person name="Turmel M."/>
            <person name="Lemieux C."/>
        </authorList>
    </citation>
    <scope>NUCLEOTIDE SEQUENCE [LARGE SCALE GENOMIC DNA]</scope>
    <source>
        <strain evidence="1 2">CCMP1205</strain>
    </source>
</reference>
<dbReference type="PANTHER" id="PTHR28589:SF1">
    <property type="entry name" value="SMALL RIBOSOMAL SUBUNIT PROTEIN MS34"/>
    <property type="match status" value="1"/>
</dbReference>
<dbReference type="InterPro" id="IPR032053">
    <property type="entry name" value="Ribosomal_mS34"/>
</dbReference>
<dbReference type="GO" id="GO:0005739">
    <property type="term" value="C:mitochondrion"/>
    <property type="evidence" value="ECO:0007669"/>
    <property type="project" value="InterPro"/>
</dbReference>
<organism evidence="1 2">
    <name type="scientific">Chloropicon primus</name>
    <dbReference type="NCBI Taxonomy" id="1764295"/>
    <lineage>
        <taxon>Eukaryota</taxon>
        <taxon>Viridiplantae</taxon>
        <taxon>Chlorophyta</taxon>
        <taxon>Chloropicophyceae</taxon>
        <taxon>Chloropicales</taxon>
        <taxon>Chloropicaceae</taxon>
        <taxon>Chloropicon</taxon>
    </lineage>
</organism>
<name>A0A5B8MQL9_9CHLO</name>
<dbReference type="OrthoDB" id="16434at2759"/>
<dbReference type="AlphaFoldDB" id="A0A5B8MQL9"/>
<proteinExistence type="predicted"/>
<sequence length="96" mass="10597">MAAQAKHGVKLFEIVKSLPGFGIGRTVTRTTWPSDSYWRIVDVKPKVDGKSGKVWGYKVWKGEKQTSDHCKVFGAAKKVWTLLPKEAHAEAGGKAE</sequence>
<evidence type="ECO:0000313" key="2">
    <source>
        <dbReference type="Proteomes" id="UP000316726"/>
    </source>
</evidence>
<dbReference type="Pfam" id="PF16053">
    <property type="entry name" value="MRP-S34"/>
    <property type="match status" value="1"/>
</dbReference>
<accession>A0A5B8MQL9</accession>
<dbReference type="STRING" id="1764295.A0A5B8MQL9"/>
<dbReference type="PANTHER" id="PTHR28589">
    <property type="entry name" value="28S RIBOSOMAL PROTEIN S34, MITOCHONDRIAL"/>
    <property type="match status" value="1"/>
</dbReference>
<keyword evidence="2" id="KW-1185">Reference proteome</keyword>
<evidence type="ECO:0000313" key="1">
    <source>
        <dbReference type="EMBL" id="QDZ21680.1"/>
    </source>
</evidence>